<dbReference type="Pfam" id="PF03547">
    <property type="entry name" value="Mem_trans"/>
    <property type="match status" value="1"/>
</dbReference>
<evidence type="ECO:0000256" key="1">
    <source>
        <dbReference type="ARBA" id="ARBA00004141"/>
    </source>
</evidence>
<evidence type="ECO:0000256" key="2">
    <source>
        <dbReference type="ARBA" id="ARBA00022448"/>
    </source>
</evidence>
<evidence type="ECO:0000256" key="3">
    <source>
        <dbReference type="ARBA" id="ARBA00022475"/>
    </source>
</evidence>
<evidence type="ECO:0000256" key="6">
    <source>
        <dbReference type="ARBA" id="ARBA00023136"/>
    </source>
</evidence>
<dbReference type="RefSeq" id="WP_163146090.1">
    <property type="nucleotide sequence ID" value="NZ_CP044455.1"/>
</dbReference>
<gene>
    <name evidence="8" type="ORF">FSC09_11545</name>
</gene>
<feature type="transmembrane region" description="Helical" evidence="7">
    <location>
        <begin position="165"/>
        <end position="186"/>
    </location>
</feature>
<feature type="transmembrane region" description="Helical" evidence="7">
    <location>
        <begin position="288"/>
        <end position="305"/>
    </location>
</feature>
<feature type="transmembrane region" description="Helical" evidence="7">
    <location>
        <begin position="94"/>
        <end position="117"/>
    </location>
</feature>
<dbReference type="EMBL" id="CP044455">
    <property type="protein sequence ID" value="QIC70996.1"/>
    <property type="molecule type" value="Genomic_DNA"/>
</dbReference>
<evidence type="ECO:0000256" key="4">
    <source>
        <dbReference type="ARBA" id="ARBA00022692"/>
    </source>
</evidence>
<dbReference type="PANTHER" id="PTHR36838">
    <property type="entry name" value="AUXIN EFFLUX CARRIER FAMILY PROTEIN"/>
    <property type="match status" value="1"/>
</dbReference>
<keyword evidence="2" id="KW-0813">Transport</keyword>
<dbReference type="PANTHER" id="PTHR36838:SF3">
    <property type="entry name" value="TRANSPORTER AUXIN EFFLUX CARRIER EC FAMILY"/>
    <property type="match status" value="1"/>
</dbReference>
<dbReference type="InterPro" id="IPR004776">
    <property type="entry name" value="Mem_transp_PIN-like"/>
</dbReference>
<evidence type="ECO:0000256" key="7">
    <source>
        <dbReference type="SAM" id="Phobius"/>
    </source>
</evidence>
<evidence type="ECO:0000313" key="9">
    <source>
        <dbReference type="Proteomes" id="UP000503440"/>
    </source>
</evidence>
<sequence length="311" mass="33649">MLLNILLPLVAVLALGYSSVRTNFLAATHIQALSQFVMKVSLPAFLLYALASKDLAEIWHPGYFIGYGLGSLILFFLALVIYKTYFRHSLTHASVLSMGASMSNTGFIGTAILTLLIGSHSAIYLSLTLIIENLIIVAMVLFLAEAGLQKQNHHLSALYLKTLKSLLKNPVILSIIAGMACVLLNLKLPDSINQILEMLGKTASPLALFVIGGSLVGMRLHSVNLQSVLLVGMKVLLMPLVIFTLLWNLPNVSSEMLFVGTLLAALPMPVAFGIFGQNYGLNEQALQPLIMSTVLGLIGVAFWLSQSSHFL</sequence>
<dbReference type="GO" id="GO:0016020">
    <property type="term" value="C:membrane"/>
    <property type="evidence" value="ECO:0007669"/>
    <property type="project" value="UniProtKB-SubCell"/>
</dbReference>
<evidence type="ECO:0000313" key="8">
    <source>
        <dbReference type="EMBL" id="QIC70996.1"/>
    </source>
</evidence>
<keyword evidence="4 7" id="KW-0812">Transmembrane</keyword>
<keyword evidence="5 7" id="KW-1133">Transmembrane helix</keyword>
<dbReference type="Proteomes" id="UP000503440">
    <property type="component" value="Chromosome"/>
</dbReference>
<feature type="transmembrane region" description="Helical" evidence="7">
    <location>
        <begin position="123"/>
        <end position="144"/>
    </location>
</feature>
<keyword evidence="6 7" id="KW-0472">Membrane</keyword>
<dbReference type="AlphaFoldDB" id="A0A6C0Y470"/>
<accession>A0A6C0Y470</accession>
<feature type="transmembrane region" description="Helical" evidence="7">
    <location>
        <begin position="198"/>
        <end position="216"/>
    </location>
</feature>
<name>A0A6C0Y470_9GAMM</name>
<dbReference type="GO" id="GO:0055085">
    <property type="term" value="P:transmembrane transport"/>
    <property type="evidence" value="ECO:0007669"/>
    <property type="project" value="InterPro"/>
</dbReference>
<feature type="transmembrane region" description="Helical" evidence="7">
    <location>
        <begin position="228"/>
        <end position="250"/>
    </location>
</feature>
<organism evidence="8 9">
    <name type="scientific">Acinetobacter indicus</name>
    <dbReference type="NCBI Taxonomy" id="756892"/>
    <lineage>
        <taxon>Bacteria</taxon>
        <taxon>Pseudomonadati</taxon>
        <taxon>Pseudomonadota</taxon>
        <taxon>Gammaproteobacteria</taxon>
        <taxon>Moraxellales</taxon>
        <taxon>Moraxellaceae</taxon>
        <taxon>Acinetobacter</taxon>
    </lineage>
</organism>
<comment type="subcellular location">
    <subcellularLocation>
        <location evidence="1">Membrane</location>
        <topology evidence="1">Multi-pass membrane protein</topology>
    </subcellularLocation>
</comment>
<evidence type="ECO:0000256" key="5">
    <source>
        <dbReference type="ARBA" id="ARBA00022989"/>
    </source>
</evidence>
<reference evidence="8 9" key="1">
    <citation type="submission" date="2019-09" db="EMBL/GenBank/DDBJ databases">
        <title>Non-baumannii Acinetobacter spp. carrying blaNDM-1 isolated in China.</title>
        <authorList>
            <person name="Cui C."/>
            <person name="Chen C."/>
            <person name="Sun J."/>
            <person name="Liu Y."/>
        </authorList>
    </citation>
    <scope>NUCLEOTIDE SEQUENCE [LARGE SCALE GENOMIC DNA]</scope>
    <source>
        <strain evidence="8 9">B18</strain>
    </source>
</reference>
<protein>
    <submittedName>
        <fullName evidence="8">AEC family transporter</fullName>
    </submittedName>
</protein>
<keyword evidence="3" id="KW-1003">Cell membrane</keyword>
<proteinExistence type="predicted"/>
<feature type="transmembrane region" description="Helical" evidence="7">
    <location>
        <begin position="58"/>
        <end position="82"/>
    </location>
</feature>
<feature type="transmembrane region" description="Helical" evidence="7">
    <location>
        <begin position="256"/>
        <end position="276"/>
    </location>
</feature>